<accession>A0A9X5H7L2</accession>
<dbReference type="GO" id="GO:0032153">
    <property type="term" value="C:cell division site"/>
    <property type="evidence" value="ECO:0007669"/>
    <property type="project" value="TreeGrafter"/>
</dbReference>
<sequence>MKTFIQNIRQRYHLKDYKFSLVALVLTISVIGVFIVGSAQASSQGKQVQGVILGVIAMAVISLIDYEWVLNNFYWLMYVVNIAFLVAVLLFGVNTNGATRWLNLGFIQFQPSDLTKIITILFYAKLLSKYEQAINHMRFIIVSVVLMLPSLALIYKQPNLSNTLCLAMLFCVLMYMGGLSYKFIRTMLVIFVPLAVVLFIIVIQPNQPLIHQYQQNRILAWLEPEKYESEEAYQQLNSIMAIGSGQLTGKGYNSDATTSVKNGNFISEPQTDFIFAIIGEELGFVGCCAVIILLLLIVIDCILIGMKAKDTAGRIICAGVAALIGIQSFINISVATMLFPNTGISLPFISYGMTSVVCFYMGIGFVLNVGLQPNKYQ</sequence>
<comment type="subcellular location">
    <subcellularLocation>
        <location evidence="1">Membrane</location>
        <topology evidence="1">Multi-pass membrane protein</topology>
    </subcellularLocation>
</comment>
<dbReference type="AlphaFoldDB" id="A0A9X5H7L2"/>
<feature type="transmembrane region" description="Helical" evidence="6">
    <location>
        <begin position="105"/>
        <end position="124"/>
    </location>
</feature>
<dbReference type="InterPro" id="IPR001182">
    <property type="entry name" value="FtsW/RodA"/>
</dbReference>
<dbReference type="OrthoDB" id="9812661at2"/>
<feature type="transmembrane region" description="Helical" evidence="6">
    <location>
        <begin position="183"/>
        <end position="203"/>
    </location>
</feature>
<dbReference type="GO" id="GO:0015648">
    <property type="term" value="F:lipid-linked peptidoglycan transporter activity"/>
    <property type="evidence" value="ECO:0007669"/>
    <property type="project" value="TreeGrafter"/>
</dbReference>
<dbReference type="EMBL" id="VIRB01000119">
    <property type="protein sequence ID" value="NDO70704.1"/>
    <property type="molecule type" value="Genomic_DNA"/>
</dbReference>
<evidence type="ECO:0000256" key="2">
    <source>
        <dbReference type="ARBA" id="ARBA00022692"/>
    </source>
</evidence>
<evidence type="ECO:0000256" key="1">
    <source>
        <dbReference type="ARBA" id="ARBA00004141"/>
    </source>
</evidence>
<keyword evidence="2 6" id="KW-0812">Transmembrane</keyword>
<dbReference type="GO" id="GO:0008360">
    <property type="term" value="P:regulation of cell shape"/>
    <property type="evidence" value="ECO:0007669"/>
    <property type="project" value="UniProtKB-KW"/>
</dbReference>
<keyword evidence="3" id="KW-0133">Cell shape</keyword>
<evidence type="ECO:0000256" key="4">
    <source>
        <dbReference type="ARBA" id="ARBA00022989"/>
    </source>
</evidence>
<feature type="transmembrane region" description="Helical" evidence="6">
    <location>
        <begin position="47"/>
        <end position="66"/>
    </location>
</feature>
<dbReference type="Proteomes" id="UP000474104">
    <property type="component" value="Unassembled WGS sequence"/>
</dbReference>
<protein>
    <submittedName>
        <fullName evidence="7">Rod shape-determining protein RodA</fullName>
    </submittedName>
</protein>
<feature type="transmembrane region" description="Helical" evidence="6">
    <location>
        <begin position="136"/>
        <end position="154"/>
    </location>
</feature>
<dbReference type="RefSeq" id="WP_004079040.1">
    <property type="nucleotide sequence ID" value="NZ_VIRB01000119.1"/>
</dbReference>
<keyword evidence="4 6" id="KW-1133">Transmembrane helix</keyword>
<dbReference type="Pfam" id="PF01098">
    <property type="entry name" value="FTSW_RODA_SPOVE"/>
    <property type="match status" value="1"/>
</dbReference>
<proteinExistence type="predicted"/>
<feature type="transmembrane region" description="Helical" evidence="6">
    <location>
        <begin position="351"/>
        <end position="371"/>
    </location>
</feature>
<organism evidence="7 8">
    <name type="scientific">Schaedlerella arabinosiphila</name>
    <dbReference type="NCBI Taxonomy" id="2044587"/>
    <lineage>
        <taxon>Bacteria</taxon>
        <taxon>Bacillati</taxon>
        <taxon>Bacillota</taxon>
        <taxon>Clostridia</taxon>
        <taxon>Lachnospirales</taxon>
        <taxon>Lachnospiraceae</taxon>
        <taxon>Schaedlerella</taxon>
    </lineage>
</organism>
<evidence type="ECO:0000256" key="3">
    <source>
        <dbReference type="ARBA" id="ARBA00022960"/>
    </source>
</evidence>
<feature type="transmembrane region" description="Helical" evidence="6">
    <location>
        <begin position="315"/>
        <end position="339"/>
    </location>
</feature>
<evidence type="ECO:0000313" key="8">
    <source>
        <dbReference type="Proteomes" id="UP000474104"/>
    </source>
</evidence>
<name>A0A9X5H7L2_9FIRM</name>
<feature type="transmembrane region" description="Helical" evidence="6">
    <location>
        <begin position="160"/>
        <end position="176"/>
    </location>
</feature>
<comment type="caution">
    <text evidence="7">The sequence shown here is derived from an EMBL/GenBank/DDBJ whole genome shotgun (WGS) entry which is preliminary data.</text>
</comment>
<reference evidence="7 8" key="1">
    <citation type="submission" date="2019-07" db="EMBL/GenBank/DDBJ databases">
        <title>Draft genome sequences of 15 bacterial species constituting the stable defined intestinal microbiota of the GM15 gnotobiotic mouse model.</title>
        <authorList>
            <person name="Elie C."/>
            <person name="Mathieu A."/>
            <person name="Saliou A."/>
            <person name="Darnaud M."/>
            <person name="Leulier F."/>
            <person name="Tamellini A."/>
        </authorList>
    </citation>
    <scope>NUCLEOTIDE SEQUENCE [LARGE SCALE GENOMIC DNA]</scope>
    <source>
        <strain evidence="8">ASF 502</strain>
    </source>
</reference>
<gene>
    <name evidence="7" type="ORF">FMM80_19455</name>
</gene>
<feature type="transmembrane region" description="Helical" evidence="6">
    <location>
        <begin position="282"/>
        <end position="303"/>
    </location>
</feature>
<dbReference type="PANTHER" id="PTHR30474">
    <property type="entry name" value="CELL CYCLE PROTEIN"/>
    <property type="match status" value="1"/>
</dbReference>
<evidence type="ECO:0000313" key="7">
    <source>
        <dbReference type="EMBL" id="NDO70704.1"/>
    </source>
</evidence>
<evidence type="ECO:0000256" key="5">
    <source>
        <dbReference type="ARBA" id="ARBA00023136"/>
    </source>
</evidence>
<keyword evidence="5 6" id="KW-0472">Membrane</keyword>
<dbReference type="GO" id="GO:0051301">
    <property type="term" value="P:cell division"/>
    <property type="evidence" value="ECO:0007669"/>
    <property type="project" value="InterPro"/>
</dbReference>
<feature type="transmembrane region" description="Helical" evidence="6">
    <location>
        <begin position="73"/>
        <end position="93"/>
    </location>
</feature>
<evidence type="ECO:0000256" key="6">
    <source>
        <dbReference type="SAM" id="Phobius"/>
    </source>
</evidence>
<dbReference type="GO" id="GO:0005886">
    <property type="term" value="C:plasma membrane"/>
    <property type="evidence" value="ECO:0007669"/>
    <property type="project" value="TreeGrafter"/>
</dbReference>
<feature type="transmembrane region" description="Helical" evidence="6">
    <location>
        <begin position="21"/>
        <end position="41"/>
    </location>
</feature>